<dbReference type="InterPro" id="IPR005358">
    <property type="entry name" value="Puta_zinc/iron-chelating_dom"/>
</dbReference>
<sequence>MKGCNQCGKCCINYSNGGLSASEDEIEFWSEFRPDIYRYVRDGAIWVNPDTGEQLTLCPWLNKLPNQNKYSCDIYEARPDDCKYYPVTIEQMVKDECEMLEPHDIARPRQGQRALDRVMADSRPACK</sequence>
<accession>A0A1T2KZ90</accession>
<protein>
    <submittedName>
        <fullName evidence="1">Zinc/iron-chelating domain-containing protein</fullName>
    </submittedName>
</protein>
<evidence type="ECO:0000313" key="2">
    <source>
        <dbReference type="Proteomes" id="UP000191110"/>
    </source>
</evidence>
<dbReference type="EMBL" id="MPRL01000134">
    <property type="protein sequence ID" value="OOZ38080.1"/>
    <property type="molecule type" value="Genomic_DNA"/>
</dbReference>
<proteinExistence type="predicted"/>
<reference evidence="1 2" key="1">
    <citation type="submission" date="2016-11" db="EMBL/GenBank/DDBJ databases">
        <title>Mixed transmission modes and dynamic genome evolution in an obligate animal-bacterial symbiosis.</title>
        <authorList>
            <person name="Russell S.L."/>
            <person name="Corbett-Detig R.B."/>
            <person name="Cavanaugh C.M."/>
        </authorList>
    </citation>
    <scope>NUCLEOTIDE SEQUENCE [LARGE SCALE GENOMIC DNA]</scope>
    <source>
        <strain evidence="1">Sveles-Q1</strain>
    </source>
</reference>
<dbReference type="Proteomes" id="UP000191110">
    <property type="component" value="Unassembled WGS sequence"/>
</dbReference>
<dbReference type="Pfam" id="PF03692">
    <property type="entry name" value="CxxCxxCC"/>
    <property type="match status" value="1"/>
</dbReference>
<organism evidence="1 2">
    <name type="scientific">Solemya pervernicosa gill symbiont</name>
    <dbReference type="NCBI Taxonomy" id="642797"/>
    <lineage>
        <taxon>Bacteria</taxon>
        <taxon>Pseudomonadati</taxon>
        <taxon>Pseudomonadota</taxon>
        <taxon>Gammaproteobacteria</taxon>
        <taxon>sulfur-oxidizing symbionts</taxon>
    </lineage>
</organism>
<dbReference type="AlphaFoldDB" id="A0A1T2KZ90"/>
<dbReference type="RefSeq" id="WP_078485201.1">
    <property type="nucleotide sequence ID" value="NZ_MPRL01000134.1"/>
</dbReference>
<name>A0A1T2KZ90_9GAMM</name>
<dbReference type="OrthoDB" id="5703293at2"/>
<keyword evidence="2" id="KW-1185">Reference proteome</keyword>
<gene>
    <name evidence="1" type="ORF">BOW53_16600</name>
</gene>
<evidence type="ECO:0000313" key="1">
    <source>
        <dbReference type="EMBL" id="OOZ38080.1"/>
    </source>
</evidence>
<comment type="caution">
    <text evidence="1">The sequence shown here is derived from an EMBL/GenBank/DDBJ whole genome shotgun (WGS) entry which is preliminary data.</text>
</comment>